<reference evidence="2 3" key="1">
    <citation type="journal article" date="2015" name="Virology">
        <title>The genomic sequence of lymphocryptovirus from cynomolgus macaque.</title>
        <authorList>
            <person name="Kamperschroer C."/>
            <person name="Gosink M.M."/>
            <person name="Kumpf S.W."/>
            <person name="O'Donnell L.M."/>
            <person name="Tartaro K.R."/>
        </authorList>
    </citation>
    <scope>NUCLEOTIDE SEQUENCE [LARGE SCALE GENOMIC DNA]</scope>
    <source>
        <strain evidence="2">Pfe-lcl-E3</strain>
    </source>
</reference>
<dbReference type="GeneID" id="65099660"/>
<dbReference type="InterPro" id="IPR016187">
    <property type="entry name" value="CTDL_fold"/>
</dbReference>
<dbReference type="KEGG" id="vg:65099660"/>
<evidence type="ECO:0000313" key="3">
    <source>
        <dbReference type="Proteomes" id="UP000147540"/>
    </source>
</evidence>
<feature type="domain" description="C-type lectin" evidence="1">
    <location>
        <begin position="110"/>
        <end position="216"/>
    </location>
</feature>
<protein>
    <submittedName>
        <fullName evidence="2">BZLF2</fullName>
    </submittedName>
</protein>
<keyword evidence="3" id="KW-1185">Reference proteome</keyword>
<dbReference type="EMBL" id="KP676001">
    <property type="protein sequence ID" value="ALF03238.1"/>
    <property type="molecule type" value="Genomic_DNA"/>
</dbReference>
<dbReference type="InterPro" id="IPR016186">
    <property type="entry name" value="C-type_lectin-like/link_sf"/>
</dbReference>
<dbReference type="PROSITE" id="PS50041">
    <property type="entry name" value="C_TYPE_LECTIN_2"/>
    <property type="match status" value="1"/>
</dbReference>
<dbReference type="RefSeq" id="YP_010084663.1">
    <property type="nucleotide sequence ID" value="NC_055142.1"/>
</dbReference>
<evidence type="ECO:0000313" key="2">
    <source>
        <dbReference type="EMBL" id="ALF03238.1"/>
    </source>
</evidence>
<proteinExistence type="predicted"/>
<dbReference type="Proteomes" id="UP000147540">
    <property type="component" value="Segment"/>
</dbReference>
<dbReference type="Gene3D" id="3.10.100.10">
    <property type="entry name" value="Mannose-Binding Protein A, subunit A"/>
    <property type="match status" value="1"/>
</dbReference>
<evidence type="ECO:0000259" key="1">
    <source>
        <dbReference type="PROSITE" id="PS50041"/>
    </source>
</evidence>
<gene>
    <name evidence="2" type="primary">BZLF2</name>
</gene>
<name>A0A0S0DLC4_9GAMA</name>
<dbReference type="InterPro" id="IPR001304">
    <property type="entry name" value="C-type_lectin-like"/>
</dbReference>
<organism evidence="2 3">
    <name type="scientific">macacine gammaherpesvirus 10</name>
    <dbReference type="NCBI Taxonomy" id="2560569"/>
    <lineage>
        <taxon>Viruses</taxon>
        <taxon>Duplodnaviria</taxon>
        <taxon>Heunggongvirae</taxon>
        <taxon>Peploviricota</taxon>
        <taxon>Herviviricetes</taxon>
        <taxon>Herpesvirales</taxon>
        <taxon>Orthoherpesviridae</taxon>
        <taxon>Gammaherpesvirinae</taxon>
        <taxon>Lymphocryptovirus</taxon>
        <taxon>Lymphocryptovirus macacinegamma10</taxon>
    </lineage>
</organism>
<dbReference type="SUPFAM" id="SSF56436">
    <property type="entry name" value="C-type lectin-like"/>
    <property type="match status" value="1"/>
</dbReference>
<sequence>MVSFKQLRVPLFTALALVIVLLLAYFLPPRVRGGQVAAAAITWVANPKVEVWPAEPPPPVDFNKTAEQEYGKPEIDLPHWKPTLHTFKVPENYTKPNCTFCNTREYTFSYSGRCFYFTKEKHTWDACFKACAELYECTYFYGPTAKILPVVTGNLKASESLWVGVYKVGEGNWTSLDGGNYQVYQIFGSHCTYVSKSSKVPVSHHECSFHKPCLCVSHRKD</sequence>
<accession>A0A0S0DLC4</accession>